<dbReference type="PANTHER" id="PTHR21646">
    <property type="entry name" value="UBIQUITIN CARBOXYL-TERMINAL HYDROLASE"/>
    <property type="match status" value="1"/>
</dbReference>
<dbReference type="PROSITE" id="PS00973">
    <property type="entry name" value="USP_2"/>
    <property type="match status" value="1"/>
</dbReference>
<keyword evidence="8" id="KW-1185">Reference proteome</keyword>
<evidence type="ECO:0000313" key="7">
    <source>
        <dbReference type="Ensembl" id="ENSPPYP00000010036.2"/>
    </source>
</evidence>
<dbReference type="eggNOG" id="KOG1870">
    <property type="taxonomic scope" value="Eukaryota"/>
</dbReference>
<reference evidence="7" key="3">
    <citation type="submission" date="2025-09" db="UniProtKB">
        <authorList>
            <consortium name="Ensembl"/>
        </authorList>
    </citation>
    <scope>IDENTIFICATION</scope>
</reference>
<keyword evidence="3" id="KW-0378">Hydrolase</keyword>
<evidence type="ECO:0000256" key="1">
    <source>
        <dbReference type="ARBA" id="ARBA00000707"/>
    </source>
</evidence>
<reference evidence="7 8" key="1">
    <citation type="submission" date="2008-02" db="EMBL/GenBank/DDBJ databases">
        <title>A 6x draft sequence assembly of the Pongo pygmaeus abelii genome.</title>
        <authorList>
            <person name="Wilson R.K."/>
            <person name="Mardis E."/>
        </authorList>
    </citation>
    <scope>NUCLEOTIDE SEQUENCE [LARGE SCALE GENOMIC DNA]</scope>
</reference>
<dbReference type="OMA" id="YLAINDC"/>
<dbReference type="FunFam" id="3.90.70.10:FF:000065">
    <property type="entry name" value="Ubiquitin carboxyl-terminal hydrolase 32"/>
    <property type="match status" value="1"/>
</dbReference>
<name>H2NVN4_PONAB</name>
<dbReference type="FunFam" id="3.90.70.10:FF:000076">
    <property type="entry name" value="Ubiquitin carboxyl-terminal hydrolase 32"/>
    <property type="match status" value="1"/>
</dbReference>
<sequence length="551" mass="61904">MPVIGRVRRTKGRNQRPVFSTLYSRSYIQMRTELYFLSPQENSPSLFGMPLIVPCTVHTRKKDLYDAVWMQVSWLASPLPPQEASNHAQDRIGCQYPFTLRVVQKDGNSCAWCPEYRFCRGCKIDCGEDRAFIGNAYIAVDWDPTALHLHYEMSQERVVDKHESVQQSRRVQAKPINLDSCLRAFTSEEELGENDMYYCSKCKTHCLATQKLDLWRLPPFLIIHLKRFQFVNDQWIKSQKIVKFPRESFDPSAFLVSQDPALCQHKPFTHQGDELSKPRILARGVKKVDAQSSAGEEDMLLSKSPSSLSANISSSPKGSPSSSRKSGTSCPSSKNSSPNSSPRTLGRSKGRLRLPQIGSKNKLSSSKKNLDASKENGAGQICELADALSRGHMLGGSQPELVTPQDHEVALANGFLYEHEACGNGCGNGYSSGQLGNDSEEDSTDDQREDTHIKPIYNLYATSCHSGILSGGHYVTYAKNPNCKWYCYNDSSCEELHPDEIDTDSAYILFYEQQGIDYAQFLPNIDGKKMADTSSMDEDFESDYKKYCMLQ</sequence>
<dbReference type="InterPro" id="IPR050185">
    <property type="entry name" value="Ub_carboxyl-term_hydrolase"/>
</dbReference>
<keyword evidence="4" id="KW-0832">Ubl conjugation</keyword>
<dbReference type="HOGENOM" id="CLU_067354_0_0_1"/>
<dbReference type="InterPro" id="IPR001394">
    <property type="entry name" value="Peptidase_C19_UCH"/>
</dbReference>
<accession>H2NVN4</accession>
<organism evidence="7 8">
    <name type="scientific">Pongo abelii</name>
    <name type="common">Sumatran orangutan</name>
    <name type="synonym">Pongo pygmaeus abelii</name>
    <dbReference type="NCBI Taxonomy" id="9601"/>
    <lineage>
        <taxon>Eukaryota</taxon>
        <taxon>Metazoa</taxon>
        <taxon>Chordata</taxon>
        <taxon>Craniata</taxon>
        <taxon>Vertebrata</taxon>
        <taxon>Euteleostomi</taxon>
        <taxon>Mammalia</taxon>
        <taxon>Eutheria</taxon>
        <taxon>Euarchontoglires</taxon>
        <taxon>Primates</taxon>
        <taxon>Haplorrhini</taxon>
        <taxon>Catarrhini</taxon>
        <taxon>Hominidae</taxon>
        <taxon>Pongo</taxon>
    </lineage>
</organism>
<comment type="catalytic activity">
    <reaction evidence="1">
        <text>Thiol-dependent hydrolysis of ester, thioester, amide, peptide and isopeptide bonds formed by the C-terminal Gly of ubiquitin (a 76-residue protein attached to proteins as an intracellular targeting signal).</text>
        <dbReference type="EC" id="3.4.19.12"/>
    </reaction>
</comment>
<dbReference type="GeneTree" id="ENSGT00940000155797"/>
<dbReference type="GO" id="GO:0005794">
    <property type="term" value="C:Golgi apparatus"/>
    <property type="evidence" value="ECO:0007669"/>
    <property type="project" value="TreeGrafter"/>
</dbReference>
<dbReference type="InterPro" id="IPR028889">
    <property type="entry name" value="USP"/>
</dbReference>
<dbReference type="GO" id="GO:0016579">
    <property type="term" value="P:protein deubiquitination"/>
    <property type="evidence" value="ECO:0007669"/>
    <property type="project" value="InterPro"/>
</dbReference>
<protein>
    <recommendedName>
        <fullName evidence="2">ubiquitinyl hydrolase 1</fullName>
        <ecNumber evidence="2">3.4.19.12</ecNumber>
    </recommendedName>
</protein>
<dbReference type="Gene3D" id="3.90.70.10">
    <property type="entry name" value="Cysteine proteinases"/>
    <property type="match status" value="2"/>
</dbReference>
<evidence type="ECO:0000256" key="4">
    <source>
        <dbReference type="ARBA" id="ARBA00022843"/>
    </source>
</evidence>
<dbReference type="InterPro" id="IPR038765">
    <property type="entry name" value="Papain-like_cys_pep_sf"/>
</dbReference>
<evidence type="ECO:0000256" key="3">
    <source>
        <dbReference type="ARBA" id="ARBA00022801"/>
    </source>
</evidence>
<feature type="compositionally biased region" description="Low complexity" evidence="5">
    <location>
        <begin position="301"/>
        <end position="342"/>
    </location>
</feature>
<proteinExistence type="predicted"/>
<dbReference type="GO" id="GO:0004843">
    <property type="term" value="F:cysteine-type deubiquitinase activity"/>
    <property type="evidence" value="ECO:0007669"/>
    <property type="project" value="UniProtKB-EC"/>
</dbReference>
<reference evidence="7" key="2">
    <citation type="submission" date="2025-08" db="UniProtKB">
        <authorList>
            <consortium name="Ensembl"/>
        </authorList>
    </citation>
    <scope>IDENTIFICATION</scope>
</reference>
<dbReference type="EC" id="3.4.19.12" evidence="2"/>
<evidence type="ECO:0000259" key="6">
    <source>
        <dbReference type="PROSITE" id="PS50235"/>
    </source>
</evidence>
<dbReference type="Proteomes" id="UP000001595">
    <property type="component" value="Chromosome 17"/>
</dbReference>
<dbReference type="PROSITE" id="PS50235">
    <property type="entry name" value="USP_3"/>
    <property type="match status" value="1"/>
</dbReference>
<dbReference type="PANTHER" id="PTHR21646:SF96">
    <property type="entry name" value="UBIQUITIN CARBOXYL-TERMINAL HYDROLASE 6"/>
    <property type="match status" value="1"/>
</dbReference>
<dbReference type="InterPro" id="IPR018200">
    <property type="entry name" value="USP_CS"/>
</dbReference>
<feature type="region of interest" description="Disordered" evidence="5">
    <location>
        <begin position="286"/>
        <end position="375"/>
    </location>
</feature>
<evidence type="ECO:0000256" key="5">
    <source>
        <dbReference type="SAM" id="MobiDB-lite"/>
    </source>
</evidence>
<dbReference type="InParanoid" id="H2NVN4"/>
<dbReference type="Ensembl" id="ENSPPYT00000010436.2">
    <property type="protein sequence ID" value="ENSPPYP00000010036.2"/>
    <property type="gene ID" value="ENSPPYG00000008942.2"/>
</dbReference>
<dbReference type="AlphaFoldDB" id="H2NVN4"/>
<feature type="domain" description="USP" evidence="6">
    <location>
        <begin position="1"/>
        <end position="514"/>
    </location>
</feature>
<dbReference type="Pfam" id="PF00443">
    <property type="entry name" value="UCH"/>
    <property type="match status" value="1"/>
</dbReference>
<evidence type="ECO:0000313" key="8">
    <source>
        <dbReference type="Proteomes" id="UP000001595"/>
    </source>
</evidence>
<evidence type="ECO:0000256" key="2">
    <source>
        <dbReference type="ARBA" id="ARBA00012759"/>
    </source>
</evidence>
<dbReference type="SUPFAM" id="SSF54001">
    <property type="entry name" value="Cysteine proteinases"/>
    <property type="match status" value="1"/>
</dbReference>